<reference evidence="1" key="1">
    <citation type="submission" date="2023-01" db="EMBL/GenBank/DDBJ databases">
        <title>The genome sequence of Kordiimonadaceae bacterium 6D33.</title>
        <authorList>
            <person name="Liu Y."/>
        </authorList>
    </citation>
    <scope>NUCLEOTIDE SEQUENCE</scope>
    <source>
        <strain evidence="1">6D33</strain>
    </source>
</reference>
<dbReference type="RefSeq" id="WP_289504990.1">
    <property type="nucleotide sequence ID" value="NZ_CP116805.1"/>
</dbReference>
<sequence>MNPFEMVAIIVIVVAVAGMVRSHHRTQAARAERPAGPDAETSARLNVLEERIRVLERIATDKRSRLSDEIDSL</sequence>
<protein>
    <recommendedName>
        <fullName evidence="3">Phage shock protein B</fullName>
    </recommendedName>
</protein>
<evidence type="ECO:0000313" key="1">
    <source>
        <dbReference type="EMBL" id="WCL55211.1"/>
    </source>
</evidence>
<dbReference type="KEGG" id="gso:PH603_05495"/>
<dbReference type="EMBL" id="CP116805">
    <property type="protein sequence ID" value="WCL55211.1"/>
    <property type="molecule type" value="Genomic_DNA"/>
</dbReference>
<dbReference type="Proteomes" id="UP001217500">
    <property type="component" value="Chromosome"/>
</dbReference>
<name>A0AAE9XRU4_9PROT</name>
<accession>A0AAE9XRU4</accession>
<keyword evidence="2" id="KW-1185">Reference proteome</keyword>
<evidence type="ECO:0000313" key="2">
    <source>
        <dbReference type="Proteomes" id="UP001217500"/>
    </source>
</evidence>
<gene>
    <name evidence="1" type="ORF">PH603_05495</name>
</gene>
<organism evidence="1 2">
    <name type="scientific">Gimibacter soli</name>
    <dbReference type="NCBI Taxonomy" id="3024400"/>
    <lineage>
        <taxon>Bacteria</taxon>
        <taxon>Pseudomonadati</taxon>
        <taxon>Pseudomonadota</taxon>
        <taxon>Alphaproteobacteria</taxon>
        <taxon>Kordiimonadales</taxon>
        <taxon>Temperatibacteraceae</taxon>
        <taxon>Gimibacter</taxon>
    </lineage>
</organism>
<evidence type="ECO:0008006" key="3">
    <source>
        <dbReference type="Google" id="ProtNLM"/>
    </source>
</evidence>
<dbReference type="AlphaFoldDB" id="A0AAE9XRU4"/>
<proteinExistence type="predicted"/>